<proteinExistence type="inferred from homology"/>
<sequence>MKTIVRVEKNKNYTVVNNTSLHDERLSWKAKAIHLFMLSRPDNWVFRSTELTQWAKDGRDAFNSGLKELQQFGYVKKVRRRNERGEFEWLTTVYEIPCMGNPSMENPCMANPSMENPQLLNTNLVSTNLVNTDLLNNDDEQDAFTFYQVNGFGKLTTYIKNKIEKWINQIGQELVIHAMKRAIENNVFRWSYVETTLQNWLQQQVKTIAQAEAAKQRLAAKKTQSRYGKYVETVPKWFYKEPPSKEIKPSIENEDIERDLDAEMQRLLKEFREMK</sequence>
<comment type="similarity">
    <text evidence="1">Belongs to the DnaB/DnaD family.</text>
</comment>
<keyword evidence="4" id="KW-1185">Reference proteome</keyword>
<evidence type="ECO:0000259" key="2">
    <source>
        <dbReference type="Pfam" id="PF07261"/>
    </source>
</evidence>
<protein>
    <submittedName>
        <fullName evidence="3">DnaD domain protein</fullName>
    </submittedName>
</protein>
<accession>A0ABZ0RSS1</accession>
<dbReference type="InterPro" id="IPR006343">
    <property type="entry name" value="DnaB/C_C"/>
</dbReference>
<name>A0ABZ0RSS1_9BACI</name>
<dbReference type="InterPro" id="IPR053162">
    <property type="entry name" value="DnaD"/>
</dbReference>
<organism evidence="3 4">
    <name type="scientific">Lysinibacillus louembei</name>
    <dbReference type="NCBI Taxonomy" id="1470088"/>
    <lineage>
        <taxon>Bacteria</taxon>
        <taxon>Bacillati</taxon>
        <taxon>Bacillota</taxon>
        <taxon>Bacilli</taxon>
        <taxon>Bacillales</taxon>
        <taxon>Bacillaceae</taxon>
        <taxon>Lysinibacillus</taxon>
    </lineage>
</organism>
<dbReference type="Pfam" id="PF07261">
    <property type="entry name" value="DnaB_2"/>
    <property type="match status" value="1"/>
</dbReference>
<dbReference type="PANTHER" id="PTHR37293">
    <property type="entry name" value="PHAGE REPLICATION PROTEIN-RELATED"/>
    <property type="match status" value="1"/>
</dbReference>
<feature type="domain" description="DnaB/C C-terminal" evidence="2">
    <location>
        <begin position="144"/>
        <end position="214"/>
    </location>
</feature>
<dbReference type="Gene3D" id="1.10.10.630">
    <property type="entry name" value="DnaD domain-like"/>
    <property type="match status" value="1"/>
</dbReference>
<dbReference type="PANTHER" id="PTHR37293:SF9">
    <property type="entry name" value="PHI ETA ORF 22-LIKE PROTEIN"/>
    <property type="match status" value="1"/>
</dbReference>
<evidence type="ECO:0000313" key="3">
    <source>
        <dbReference type="EMBL" id="WPK11277.1"/>
    </source>
</evidence>
<reference evidence="3 4" key="1">
    <citation type="submission" date="2023-09" db="EMBL/GenBank/DDBJ databases">
        <authorList>
            <person name="Page C.A."/>
            <person name="Perez-Diaz I.M."/>
        </authorList>
    </citation>
    <scope>NUCLEOTIDE SEQUENCE [LARGE SCALE GENOMIC DNA]</scope>
    <source>
        <strain evidence="3 4">Ll15</strain>
    </source>
</reference>
<dbReference type="EMBL" id="CP137624">
    <property type="protein sequence ID" value="WPK11277.1"/>
    <property type="molecule type" value="Genomic_DNA"/>
</dbReference>
<dbReference type="NCBIfam" id="TIGR01446">
    <property type="entry name" value="DnaD_dom"/>
    <property type="match status" value="1"/>
</dbReference>
<gene>
    <name evidence="3" type="ORF">R6U77_15490</name>
</gene>
<evidence type="ECO:0000256" key="1">
    <source>
        <dbReference type="ARBA" id="ARBA00093462"/>
    </source>
</evidence>
<dbReference type="SUPFAM" id="SSF158499">
    <property type="entry name" value="DnaD domain-like"/>
    <property type="match status" value="1"/>
</dbReference>
<dbReference type="InterPro" id="IPR034829">
    <property type="entry name" value="DnaD-like_sf"/>
</dbReference>
<dbReference type="Proteomes" id="UP001322664">
    <property type="component" value="Chromosome"/>
</dbReference>
<evidence type="ECO:0000313" key="4">
    <source>
        <dbReference type="Proteomes" id="UP001322664"/>
    </source>
</evidence>
<dbReference type="RefSeq" id="WP_319836336.1">
    <property type="nucleotide sequence ID" value="NZ_CP137624.1"/>
</dbReference>